<dbReference type="EMBL" id="SJPV01000003">
    <property type="protein sequence ID" value="TWU39763.1"/>
    <property type="molecule type" value="Genomic_DNA"/>
</dbReference>
<dbReference type="OrthoDB" id="9803333at2"/>
<name>A0A5C6DR58_9BACT</name>
<dbReference type="GO" id="GO:0004316">
    <property type="term" value="F:3-oxoacyl-[acyl-carrier-protein] reductase (NADPH) activity"/>
    <property type="evidence" value="ECO:0007669"/>
    <property type="project" value="UniProtKB-EC"/>
</dbReference>
<dbReference type="PRINTS" id="PR00081">
    <property type="entry name" value="GDHRDH"/>
</dbReference>
<proteinExistence type="inferred from homology"/>
<gene>
    <name evidence="3" type="primary">fabG_2</name>
    <name evidence="3" type="ORF">Poly41_26190</name>
</gene>
<dbReference type="GO" id="GO:0030497">
    <property type="term" value="P:fatty acid elongation"/>
    <property type="evidence" value="ECO:0007669"/>
    <property type="project" value="TreeGrafter"/>
</dbReference>
<reference evidence="3 4" key="1">
    <citation type="submission" date="2019-02" db="EMBL/GenBank/DDBJ databases">
        <title>Deep-cultivation of Planctomycetes and their phenomic and genomic characterization uncovers novel biology.</title>
        <authorList>
            <person name="Wiegand S."/>
            <person name="Jogler M."/>
            <person name="Boedeker C."/>
            <person name="Pinto D."/>
            <person name="Vollmers J."/>
            <person name="Rivas-Marin E."/>
            <person name="Kohn T."/>
            <person name="Peeters S.H."/>
            <person name="Heuer A."/>
            <person name="Rast P."/>
            <person name="Oberbeckmann S."/>
            <person name="Bunk B."/>
            <person name="Jeske O."/>
            <person name="Meyerdierks A."/>
            <person name="Storesund J.E."/>
            <person name="Kallscheuer N."/>
            <person name="Luecker S."/>
            <person name="Lage O.M."/>
            <person name="Pohl T."/>
            <person name="Merkel B.J."/>
            <person name="Hornburger P."/>
            <person name="Mueller R.-W."/>
            <person name="Bruemmer F."/>
            <person name="Labrenz M."/>
            <person name="Spormann A.M."/>
            <person name="Op Den Camp H."/>
            <person name="Overmann J."/>
            <person name="Amann R."/>
            <person name="Jetten M.S.M."/>
            <person name="Mascher T."/>
            <person name="Medema M.H."/>
            <person name="Devos D.P."/>
            <person name="Kaster A.-K."/>
            <person name="Ovreas L."/>
            <person name="Rohde M."/>
            <person name="Galperin M.Y."/>
            <person name="Jogler C."/>
        </authorList>
    </citation>
    <scope>NUCLEOTIDE SEQUENCE [LARGE SCALE GENOMIC DNA]</scope>
    <source>
        <strain evidence="3 4">Poly41</strain>
    </source>
</reference>
<feature type="domain" description="Ketoreductase" evidence="2">
    <location>
        <begin position="8"/>
        <end position="178"/>
    </location>
</feature>
<evidence type="ECO:0000313" key="4">
    <source>
        <dbReference type="Proteomes" id="UP000319143"/>
    </source>
</evidence>
<keyword evidence="3" id="KW-0560">Oxidoreductase</keyword>
<comment type="similarity">
    <text evidence="1">Belongs to the short-chain dehydrogenases/reductases (SDR) family.</text>
</comment>
<dbReference type="PANTHER" id="PTHR42760">
    <property type="entry name" value="SHORT-CHAIN DEHYDROGENASES/REDUCTASES FAMILY MEMBER"/>
    <property type="match status" value="1"/>
</dbReference>
<protein>
    <submittedName>
        <fullName evidence="3">3-oxoacyl-[acyl-carrier-protein] reductase FabG</fullName>
        <ecNumber evidence="3">1.1.1.100</ecNumber>
    </submittedName>
</protein>
<dbReference type="CDD" id="cd05233">
    <property type="entry name" value="SDR_c"/>
    <property type="match status" value="1"/>
</dbReference>
<dbReference type="PRINTS" id="PR00080">
    <property type="entry name" value="SDRFAMILY"/>
</dbReference>
<comment type="caution">
    <text evidence="3">The sequence shown here is derived from an EMBL/GenBank/DDBJ whole genome shotgun (WGS) entry which is preliminary data.</text>
</comment>
<dbReference type="InterPro" id="IPR002347">
    <property type="entry name" value="SDR_fam"/>
</dbReference>
<dbReference type="InterPro" id="IPR036291">
    <property type="entry name" value="NAD(P)-bd_dom_sf"/>
</dbReference>
<evidence type="ECO:0000256" key="1">
    <source>
        <dbReference type="ARBA" id="ARBA00006484"/>
    </source>
</evidence>
<dbReference type="RefSeq" id="WP_146526452.1">
    <property type="nucleotide sequence ID" value="NZ_SJPV01000003.1"/>
</dbReference>
<dbReference type="AlphaFoldDB" id="A0A5C6DR58"/>
<dbReference type="InterPro" id="IPR057326">
    <property type="entry name" value="KR_dom"/>
</dbReference>
<keyword evidence="4" id="KW-1185">Reference proteome</keyword>
<dbReference type="EC" id="1.1.1.100" evidence="3"/>
<dbReference type="Proteomes" id="UP000319143">
    <property type="component" value="Unassembled WGS sequence"/>
</dbReference>
<sequence>MSNCETKRRVLITGCSRGIGLALAEHFLAADSLVIGCSRSLPPIDSDHFCHFALDLNDADAVTAMMRTVRKEHGGLDVLINNAGVASMAPVALQPPQIARNVVELNLNSMVSITHSAIRLLRSGTNPRIVNFSTVAVPYRLEGEAIYSATKAAIEQWSRVLAKELGPMGITVNVVGPTPVRTDLIRGIAEEKLEALIARQAIPRWGTVEDVINVIDFFVDPRSDFVTGQVLYLGGAG</sequence>
<dbReference type="SUPFAM" id="SSF51735">
    <property type="entry name" value="NAD(P)-binding Rossmann-fold domains"/>
    <property type="match status" value="1"/>
</dbReference>
<dbReference type="SMART" id="SM00822">
    <property type="entry name" value="PKS_KR"/>
    <property type="match status" value="1"/>
</dbReference>
<accession>A0A5C6DR58</accession>
<evidence type="ECO:0000259" key="2">
    <source>
        <dbReference type="SMART" id="SM00822"/>
    </source>
</evidence>
<dbReference type="Pfam" id="PF13561">
    <property type="entry name" value="adh_short_C2"/>
    <property type="match status" value="1"/>
</dbReference>
<organism evidence="3 4">
    <name type="scientific">Novipirellula artificiosorum</name>
    <dbReference type="NCBI Taxonomy" id="2528016"/>
    <lineage>
        <taxon>Bacteria</taxon>
        <taxon>Pseudomonadati</taxon>
        <taxon>Planctomycetota</taxon>
        <taxon>Planctomycetia</taxon>
        <taxon>Pirellulales</taxon>
        <taxon>Pirellulaceae</taxon>
        <taxon>Novipirellula</taxon>
    </lineage>
</organism>
<evidence type="ECO:0000313" key="3">
    <source>
        <dbReference type="EMBL" id="TWU39763.1"/>
    </source>
</evidence>
<dbReference type="Gene3D" id="3.40.50.720">
    <property type="entry name" value="NAD(P)-binding Rossmann-like Domain"/>
    <property type="match status" value="1"/>
</dbReference>
<dbReference type="PANTHER" id="PTHR42760:SF129">
    <property type="entry name" value="OXIDOREDUCTASE"/>
    <property type="match status" value="1"/>
</dbReference>